<reference evidence="2 3" key="1">
    <citation type="submission" date="2014-02" db="EMBL/GenBank/DDBJ databases">
        <title>The genome sequence of Colletotrichum fioriniae PJ7.</title>
        <authorList>
            <person name="Baroncelli R."/>
            <person name="Thon M.R."/>
        </authorList>
    </citation>
    <scope>NUCLEOTIDE SEQUENCE [LARGE SCALE GENOMIC DNA]</scope>
    <source>
        <strain evidence="2 3">PJ7</strain>
    </source>
</reference>
<protein>
    <recommendedName>
        <fullName evidence="1">RNase III domain-containing protein</fullName>
    </recommendedName>
</protein>
<evidence type="ECO:0000313" key="2">
    <source>
        <dbReference type="EMBL" id="EXF81476.1"/>
    </source>
</evidence>
<name>A0A010RM52_9PEZI</name>
<dbReference type="AlphaFoldDB" id="A0A010RM52"/>
<dbReference type="PROSITE" id="PS50142">
    <property type="entry name" value="RNASE_3_2"/>
    <property type="match status" value="1"/>
</dbReference>
<proteinExistence type="predicted"/>
<comment type="caution">
    <text evidence="2">The sequence shown here is derived from an EMBL/GenBank/DDBJ whole genome shotgun (WGS) entry which is preliminary data.</text>
</comment>
<sequence length="150" mass="16422">MQTQQSEKVNRAMRLINYEFNDTNWLWEALQAPGSGVRIAGDRRVIDGNKILALLGDKLIGAFVVEPMVSRNLALRGAIDTQVQRAVNNVRLAETFDTFDFSQCLNVNPSQGLAIGARTKADTIEAIIGAVYMDGGLDAARLVATHLHIL</sequence>
<dbReference type="Pfam" id="PF14622">
    <property type="entry name" value="Ribonucleas_3_3"/>
    <property type="match status" value="1"/>
</dbReference>
<dbReference type="OrthoDB" id="67027at2759"/>
<accession>A0A010RM52</accession>
<gene>
    <name evidence="2" type="ORF">CFIO01_07719</name>
</gene>
<dbReference type="SUPFAM" id="SSF69065">
    <property type="entry name" value="RNase III domain-like"/>
    <property type="match status" value="1"/>
</dbReference>
<dbReference type="InterPro" id="IPR000999">
    <property type="entry name" value="RNase_III_dom"/>
</dbReference>
<dbReference type="EMBL" id="JARH01000368">
    <property type="protein sequence ID" value="EXF81476.1"/>
    <property type="molecule type" value="Genomic_DNA"/>
</dbReference>
<dbReference type="InterPro" id="IPR036389">
    <property type="entry name" value="RNase_III_sf"/>
</dbReference>
<dbReference type="Gene3D" id="1.10.1520.10">
    <property type="entry name" value="Ribonuclease III domain"/>
    <property type="match status" value="1"/>
</dbReference>
<feature type="domain" description="RNase III" evidence="1">
    <location>
        <begin position="9"/>
        <end position="136"/>
    </location>
</feature>
<keyword evidence="3" id="KW-1185">Reference proteome</keyword>
<dbReference type="eggNOG" id="ENOG502SSJ0">
    <property type="taxonomic scope" value="Eukaryota"/>
</dbReference>
<dbReference type="HOGENOM" id="CLU_000907_3_2_1"/>
<evidence type="ECO:0000259" key="1">
    <source>
        <dbReference type="PROSITE" id="PS50142"/>
    </source>
</evidence>
<dbReference type="Proteomes" id="UP000020467">
    <property type="component" value="Unassembled WGS sequence"/>
</dbReference>
<dbReference type="STRING" id="1445577.A0A010RM52"/>
<dbReference type="GO" id="GO:0006396">
    <property type="term" value="P:RNA processing"/>
    <property type="evidence" value="ECO:0007669"/>
    <property type="project" value="InterPro"/>
</dbReference>
<dbReference type="KEGG" id="cfj:CFIO01_07719"/>
<organism evidence="2 3">
    <name type="scientific">Colletotrichum fioriniae PJ7</name>
    <dbReference type="NCBI Taxonomy" id="1445577"/>
    <lineage>
        <taxon>Eukaryota</taxon>
        <taxon>Fungi</taxon>
        <taxon>Dikarya</taxon>
        <taxon>Ascomycota</taxon>
        <taxon>Pezizomycotina</taxon>
        <taxon>Sordariomycetes</taxon>
        <taxon>Hypocreomycetidae</taxon>
        <taxon>Glomerellales</taxon>
        <taxon>Glomerellaceae</taxon>
        <taxon>Colletotrichum</taxon>
        <taxon>Colletotrichum acutatum species complex</taxon>
    </lineage>
</organism>
<evidence type="ECO:0000313" key="3">
    <source>
        <dbReference type="Proteomes" id="UP000020467"/>
    </source>
</evidence>
<dbReference type="GO" id="GO:0004525">
    <property type="term" value="F:ribonuclease III activity"/>
    <property type="evidence" value="ECO:0007669"/>
    <property type="project" value="InterPro"/>
</dbReference>